<dbReference type="GO" id="GO:0007219">
    <property type="term" value="P:Notch signaling pathway"/>
    <property type="evidence" value="ECO:0007669"/>
    <property type="project" value="InterPro"/>
</dbReference>
<dbReference type="PROSITE" id="PS00518">
    <property type="entry name" value="ZF_RING_1"/>
    <property type="match status" value="1"/>
</dbReference>
<dbReference type="InterPro" id="IPR039396">
    <property type="entry name" value="Deltex_C"/>
</dbReference>
<evidence type="ECO:0000256" key="5">
    <source>
        <dbReference type="ARBA" id="ARBA00022723"/>
    </source>
</evidence>
<dbReference type="CTD" id="151636"/>
<gene>
    <name evidence="13" type="primary">DTX3L</name>
</gene>
<dbReference type="PANTHER" id="PTHR12622">
    <property type="entry name" value="DELTEX-RELATED"/>
    <property type="match status" value="1"/>
</dbReference>
<dbReference type="Gene3D" id="3.30.390.130">
    <property type="match status" value="1"/>
</dbReference>
<dbReference type="RefSeq" id="XP_006869485.1">
    <property type="nucleotide sequence ID" value="XM_006869423.1"/>
</dbReference>
<protein>
    <recommendedName>
        <fullName evidence="9">E3 ubiquitin-protein ligase</fullName>
        <ecNumber evidence="9">2.3.2.27</ecNumber>
    </recommendedName>
</protein>
<dbReference type="InterPro" id="IPR039398">
    <property type="entry name" value="Deltex_fam"/>
</dbReference>
<evidence type="ECO:0000256" key="8">
    <source>
        <dbReference type="PROSITE-ProRule" id="PRU00175"/>
    </source>
</evidence>
<dbReference type="GeneID" id="102830385"/>
<evidence type="ECO:0000256" key="3">
    <source>
        <dbReference type="ARBA" id="ARBA00009413"/>
    </source>
</evidence>
<dbReference type="Pfam" id="PF13923">
    <property type="entry name" value="zf-C3HC4_2"/>
    <property type="match status" value="1"/>
</dbReference>
<organism evidence="12 13">
    <name type="scientific">Chrysochloris asiatica</name>
    <name type="common">Cape golden mole</name>
    <dbReference type="NCBI Taxonomy" id="185453"/>
    <lineage>
        <taxon>Eukaryota</taxon>
        <taxon>Metazoa</taxon>
        <taxon>Chordata</taxon>
        <taxon>Craniata</taxon>
        <taxon>Vertebrata</taxon>
        <taxon>Euteleostomi</taxon>
        <taxon>Mammalia</taxon>
        <taxon>Eutheria</taxon>
        <taxon>Afrotheria</taxon>
        <taxon>Chrysochloridae</taxon>
        <taxon>Chrysochlorinae</taxon>
        <taxon>Chrysochloris</taxon>
    </lineage>
</organism>
<dbReference type="Pfam" id="PF18102">
    <property type="entry name" value="DTC"/>
    <property type="match status" value="1"/>
</dbReference>
<dbReference type="InterPro" id="IPR012677">
    <property type="entry name" value="Nucleotide-bd_a/b_plait_sf"/>
</dbReference>
<dbReference type="InterPro" id="IPR039399">
    <property type="entry name" value="Deltex_C_sf"/>
</dbReference>
<dbReference type="OrthoDB" id="527344at2759"/>
<feature type="compositionally biased region" description="Polar residues" evidence="10">
    <location>
        <begin position="198"/>
        <end position="219"/>
    </location>
</feature>
<evidence type="ECO:0000256" key="4">
    <source>
        <dbReference type="ARBA" id="ARBA00022679"/>
    </source>
</evidence>
<dbReference type="GO" id="GO:0016567">
    <property type="term" value="P:protein ubiquitination"/>
    <property type="evidence" value="ECO:0007669"/>
    <property type="project" value="UniProtKB-UniRule"/>
</dbReference>
<dbReference type="SUPFAM" id="SSF57850">
    <property type="entry name" value="RING/U-box"/>
    <property type="match status" value="1"/>
</dbReference>
<evidence type="ECO:0000256" key="1">
    <source>
        <dbReference type="ARBA" id="ARBA00000900"/>
    </source>
</evidence>
<dbReference type="GO" id="GO:0008270">
    <property type="term" value="F:zinc ion binding"/>
    <property type="evidence" value="ECO:0007669"/>
    <property type="project" value="UniProtKB-KW"/>
</dbReference>
<feature type="compositionally biased region" description="Basic and acidic residues" evidence="10">
    <location>
        <begin position="510"/>
        <end position="519"/>
    </location>
</feature>
<feature type="domain" description="RING-type" evidence="11">
    <location>
        <begin position="551"/>
        <end position="589"/>
    </location>
</feature>
<evidence type="ECO:0000256" key="2">
    <source>
        <dbReference type="ARBA" id="ARBA00004906"/>
    </source>
</evidence>
<evidence type="ECO:0000256" key="7">
    <source>
        <dbReference type="ARBA" id="ARBA00022833"/>
    </source>
</evidence>
<dbReference type="Gene3D" id="3.30.40.10">
    <property type="entry name" value="Zinc/RING finger domain, C3HC4 (zinc finger)"/>
    <property type="match status" value="1"/>
</dbReference>
<dbReference type="Pfam" id="PF21718">
    <property type="entry name" value="KH_DTX3L"/>
    <property type="match status" value="2"/>
</dbReference>
<keyword evidence="12" id="KW-1185">Reference proteome</keyword>
<dbReference type="EC" id="2.3.2.27" evidence="9"/>
<evidence type="ECO:0000256" key="6">
    <source>
        <dbReference type="ARBA" id="ARBA00022771"/>
    </source>
</evidence>
<dbReference type="Pfam" id="PF21717">
    <property type="entry name" value="DTX3L_a-b"/>
    <property type="match status" value="1"/>
</dbReference>
<evidence type="ECO:0000313" key="12">
    <source>
        <dbReference type="Proteomes" id="UP000504623"/>
    </source>
</evidence>
<dbReference type="Proteomes" id="UP000504623">
    <property type="component" value="Unplaced"/>
</dbReference>
<keyword evidence="6 8" id="KW-0863">Zinc-finger</keyword>
<keyword evidence="9" id="KW-0963">Cytoplasm</keyword>
<dbReference type="InterPro" id="IPR001841">
    <property type="entry name" value="Znf_RING"/>
</dbReference>
<dbReference type="CDD" id="cd09633">
    <property type="entry name" value="Deltex_C"/>
    <property type="match status" value="1"/>
</dbReference>
<evidence type="ECO:0000256" key="10">
    <source>
        <dbReference type="SAM" id="MobiDB-lite"/>
    </source>
</evidence>
<comment type="pathway">
    <text evidence="2 9">Protein modification; protein ubiquitination.</text>
</comment>
<comment type="catalytic activity">
    <reaction evidence="1 9">
        <text>S-ubiquitinyl-[E2 ubiquitin-conjugating enzyme]-L-cysteine + [acceptor protein]-L-lysine = [E2 ubiquitin-conjugating enzyme]-L-cysteine + N(6)-ubiquitinyl-[acceptor protein]-L-lysine.</text>
        <dbReference type="EC" id="2.3.2.27"/>
    </reaction>
</comment>
<sequence length="732" mass="81970">MASAPTPPSPLLVRVSEPRPRMSRKLESYFQKRCSGGGECTVRALDENVFRVEFRERAAKERVLKQGQHQLFVEGNCVSIFLESTENPVENTNQRIPLLIPSGSGALANGKHPDEELFSNTVDSCVPEIFLAVTADLNCNLFSKELREHITTLCPNVKKMEGLNGIEKVCGDFRDIDKIYKFLSEQLLESDQIYESSPLTTEKEPCSQQDRNSHISPEPQTRKEAKSDPFEVSLPFFEYFNYTCPGTINLIEKKFGINIIVQPSSPNMISLDFTSNQSEDLEAARECFACEFQKNTASLKQENVYLTEIQWADEIKQELSHQFKKLLIKGQGRELILLGPQDDILAAKHFISKISVSPAMIPVKISAPNGMKTGLEVDTAHYKLLEAELLQEISAIDKKYNTCSRTFSKTKDAQKTCILFESKDKDIDLSVHAYANFIDAYQHVSCQLMKEVLSRKALGQGQKRLHGTKVTDDFEKKHPGIHLSLTQESVALTGLPKHLSKAKQYFLKREKSNEHHETPIDSNDSKTASLPFKESASSAASGVDQEDKDTCPICMDTITEKKVLPNCKHEFCAVCIKKAMSMKPVCPVCLTFYGVQKGNQPDGVMDVYQIPSCLPGFQSCGTIVIKYTMKGGFQTKDHPNPGKKYIGVHRTAYLPDNEEGNKVLKLLRKAFEQKLIFTVGQSRTTGASDVITWNDIHHKTSVTGGPQCYGYPDPAYLNRVQEELKAKGIVDI</sequence>
<dbReference type="PROSITE" id="PS50089">
    <property type="entry name" value="ZF_RING_2"/>
    <property type="match status" value="1"/>
</dbReference>
<accession>A0A9B0TYT8</accession>
<comment type="subcellular location">
    <subcellularLocation>
        <location evidence="9">Cytoplasm</location>
    </subcellularLocation>
</comment>
<comment type="similarity">
    <text evidence="3 9">Belongs to the Deltex family.</text>
</comment>
<feature type="region of interest" description="Disordered" evidence="10">
    <location>
        <begin position="198"/>
        <end position="227"/>
    </location>
</feature>
<proteinExistence type="inferred from homology"/>
<dbReference type="InterPro" id="IPR057051">
    <property type="entry name" value="PARP14_RPM_1"/>
</dbReference>
<dbReference type="Gene3D" id="3.30.70.330">
    <property type="match status" value="1"/>
</dbReference>
<evidence type="ECO:0000256" key="9">
    <source>
        <dbReference type="RuleBase" id="RU367105"/>
    </source>
</evidence>
<name>A0A9B0TYT8_CHRAS</name>
<keyword evidence="7 9" id="KW-0862">Zinc</keyword>
<feature type="region of interest" description="Disordered" evidence="10">
    <location>
        <begin position="510"/>
        <end position="531"/>
    </location>
</feature>
<dbReference type="InterPro" id="IPR017907">
    <property type="entry name" value="Znf_RING_CS"/>
</dbReference>
<dbReference type="InterPro" id="IPR013083">
    <property type="entry name" value="Znf_RING/FYVE/PHD"/>
</dbReference>
<evidence type="ECO:0000313" key="13">
    <source>
        <dbReference type="RefSeq" id="XP_006869485.1"/>
    </source>
</evidence>
<evidence type="ECO:0000259" key="11">
    <source>
        <dbReference type="PROSITE" id="PS50089"/>
    </source>
</evidence>
<dbReference type="InterPro" id="IPR048418">
    <property type="entry name" value="DTX3L_a/b_dom"/>
</dbReference>
<reference evidence="13" key="1">
    <citation type="submission" date="2025-08" db="UniProtKB">
        <authorList>
            <consortium name="RefSeq"/>
        </authorList>
    </citation>
    <scope>IDENTIFICATION</scope>
    <source>
        <tissue evidence="13">Spleen</tissue>
    </source>
</reference>
<keyword evidence="5 9" id="KW-0479">Metal-binding</keyword>
<dbReference type="AlphaFoldDB" id="A0A9B0TYT8"/>
<dbReference type="SMART" id="SM00184">
    <property type="entry name" value="RING"/>
    <property type="match status" value="1"/>
</dbReference>
<dbReference type="GO" id="GO:0005737">
    <property type="term" value="C:cytoplasm"/>
    <property type="evidence" value="ECO:0007669"/>
    <property type="project" value="UniProtKB-SubCell"/>
</dbReference>
<dbReference type="FunFam" id="3.30.390.130:FF:000001">
    <property type="entry name" value="Probable E3 ubiquitin-protein ligase DTX3"/>
    <property type="match status" value="1"/>
</dbReference>
<keyword evidence="4 9" id="KW-0808">Transferase</keyword>
<dbReference type="InterPro" id="IPR048409">
    <property type="entry name" value="DTX3L_KH-like"/>
</dbReference>
<dbReference type="GO" id="GO:0061630">
    <property type="term" value="F:ubiquitin protein ligase activity"/>
    <property type="evidence" value="ECO:0007669"/>
    <property type="project" value="UniProtKB-UniRule"/>
</dbReference>
<dbReference type="Pfam" id="PF23222">
    <property type="entry name" value="RRM_PARP14_1"/>
    <property type="match status" value="1"/>
</dbReference>